<sequence>GPGLRWTRLGSNGFGAVVTGLKPQDLQAPKVRRKLVDLWRGRRGLLVLRGLQLSPEELVDLTGAFGEVEEALAASRVKAQVQTTPGHSRRGVVMRLGNSRDPATGEPNGSFTASALLRSAHEKELRFALLSMFPSAGLKEVSEAARSGHFDVAVEILRAAERAEPVDHPPVSVSAEPVEPASAEPVEPVTQKSQDAPEEGPIRKFDPARVGTGNLGLESDVGISPEVLTEALAAAASEEAEGSQKQSQQSKHPGARGGYNTQDGWEIRCHVDYSRTCQSLRTLRSPQSKIEEAAKIILQHVGTDNTAAFAAACFERMVQREQEMDDDFCVFYHHYNGAALLYEVQAEIARYAFDLPDTFAPLPRVLLGHFTNATLEKLKLSYAAIKGQDHDPWFRSLAISASPTLFAFGSEAPPLRCFRQGYGCGVSFRELITNLLKDVCWIQGAKAQDVVHELSMIGAQFGLQVGGYSHKACPALKSLGGHMLQIFISKKVVKNYVYHSRPFGIPIETELDLWLANPEAVGQKLDGQVRILFDPELFLSGNGHLFHYCGDWQFLGGNEEMKDSRAACVAKIRRVLEPILRTGSLPGLSLLRTGTEACRFDRSTGMPIWHTDGTYRPRPPTGSALYAIQVPPTGGDTCFADASRAFETLPIDTQRRLEGLEAVCSQAHHDALHNVKKPGTYTLMSPEQRMQMPLMAVPLVLTHPETQRKSLYGANSSVFRLQSMNSPAPPSELLERAEGPEAYEDPSVDELRSLLPHATGPELVIRWHWDVGDLVVWDNRCTMHCATGFDHQTFVREMWRTTFHDMSWQPPVRQLSRE</sequence>
<reference evidence="8 9" key="1">
    <citation type="submission" date="2024-02" db="EMBL/GenBank/DDBJ databases">
        <authorList>
            <person name="Chen Y."/>
            <person name="Shah S."/>
            <person name="Dougan E. K."/>
            <person name="Thang M."/>
            <person name="Chan C."/>
        </authorList>
    </citation>
    <scope>NUCLEOTIDE SEQUENCE [LARGE SCALE GENOMIC DNA]</scope>
</reference>
<feature type="compositionally biased region" description="Low complexity" evidence="6">
    <location>
        <begin position="169"/>
        <end position="189"/>
    </location>
</feature>
<evidence type="ECO:0000313" key="8">
    <source>
        <dbReference type="EMBL" id="CAK9048771.1"/>
    </source>
</evidence>
<evidence type="ECO:0000256" key="3">
    <source>
        <dbReference type="ARBA" id="ARBA00022964"/>
    </source>
</evidence>
<proteinExistence type="inferred from homology"/>
<evidence type="ECO:0000256" key="4">
    <source>
        <dbReference type="ARBA" id="ARBA00023002"/>
    </source>
</evidence>
<evidence type="ECO:0000259" key="7">
    <source>
        <dbReference type="Pfam" id="PF02668"/>
    </source>
</evidence>
<keyword evidence="3 8" id="KW-0223">Dioxygenase</keyword>
<evidence type="ECO:0000256" key="2">
    <source>
        <dbReference type="ARBA" id="ARBA00022723"/>
    </source>
</evidence>
<dbReference type="EMBL" id="CAXAMM010020846">
    <property type="protein sequence ID" value="CAK9048771.1"/>
    <property type="molecule type" value="Genomic_DNA"/>
</dbReference>
<feature type="domain" description="TauD/TfdA-like" evidence="7">
    <location>
        <begin position="604"/>
        <end position="802"/>
    </location>
</feature>
<dbReference type="Proteomes" id="UP001642464">
    <property type="component" value="Unassembled WGS sequence"/>
</dbReference>
<comment type="similarity">
    <text evidence="1">Belongs to the TfdA dioxygenase family.</text>
</comment>
<keyword evidence="2" id="KW-0479">Metal-binding</keyword>
<dbReference type="InterPro" id="IPR042098">
    <property type="entry name" value="TauD-like_sf"/>
</dbReference>
<dbReference type="PANTHER" id="PTHR43779">
    <property type="entry name" value="DIOXYGENASE RV0097-RELATED"/>
    <property type="match status" value="1"/>
</dbReference>
<name>A0ABP0MC90_9DINO</name>
<keyword evidence="4" id="KW-0560">Oxidoreductase</keyword>
<dbReference type="PANTHER" id="PTHR43779:SF3">
    <property type="entry name" value="(3R)-3-[(CARBOXYMETHYL)AMINO]FATTY ACID OXYGENASE_DECARBOXYLASE"/>
    <property type="match status" value="1"/>
</dbReference>
<evidence type="ECO:0000256" key="6">
    <source>
        <dbReference type="SAM" id="MobiDB-lite"/>
    </source>
</evidence>
<comment type="caution">
    <text evidence="8">The sequence shown here is derived from an EMBL/GenBank/DDBJ whole genome shotgun (WGS) entry which is preliminary data.</text>
</comment>
<feature type="region of interest" description="Disordered" evidence="6">
    <location>
        <begin position="165"/>
        <end position="211"/>
    </location>
</feature>
<dbReference type="GO" id="GO:0051213">
    <property type="term" value="F:dioxygenase activity"/>
    <property type="evidence" value="ECO:0007669"/>
    <property type="project" value="UniProtKB-KW"/>
</dbReference>
<dbReference type="InterPro" id="IPR003819">
    <property type="entry name" value="TauD/TfdA-like"/>
</dbReference>
<dbReference type="Pfam" id="PF02668">
    <property type="entry name" value="TauD"/>
    <property type="match status" value="1"/>
</dbReference>
<accession>A0ABP0MC90</accession>
<dbReference type="InterPro" id="IPR051178">
    <property type="entry name" value="TfdA_dioxygenase"/>
</dbReference>
<keyword evidence="5" id="KW-0408">Iron</keyword>
<feature type="region of interest" description="Disordered" evidence="6">
    <location>
        <begin position="234"/>
        <end position="261"/>
    </location>
</feature>
<dbReference type="Gene3D" id="3.60.130.10">
    <property type="entry name" value="Clavaminate synthase-like"/>
    <property type="match status" value="2"/>
</dbReference>
<protein>
    <submittedName>
        <fullName evidence="8">4-D dioxygenase</fullName>
    </submittedName>
</protein>
<organism evidence="8 9">
    <name type="scientific">Durusdinium trenchii</name>
    <dbReference type="NCBI Taxonomy" id="1381693"/>
    <lineage>
        <taxon>Eukaryota</taxon>
        <taxon>Sar</taxon>
        <taxon>Alveolata</taxon>
        <taxon>Dinophyceae</taxon>
        <taxon>Suessiales</taxon>
        <taxon>Symbiodiniaceae</taxon>
        <taxon>Durusdinium</taxon>
    </lineage>
</organism>
<evidence type="ECO:0000313" key="9">
    <source>
        <dbReference type="Proteomes" id="UP001642464"/>
    </source>
</evidence>
<feature type="non-terminal residue" evidence="8">
    <location>
        <position position="1"/>
    </location>
</feature>
<gene>
    <name evidence="8" type="ORF">SCF082_LOCUS27125</name>
</gene>
<evidence type="ECO:0000256" key="5">
    <source>
        <dbReference type="ARBA" id="ARBA00023004"/>
    </source>
</evidence>
<evidence type="ECO:0000256" key="1">
    <source>
        <dbReference type="ARBA" id="ARBA00005896"/>
    </source>
</evidence>
<keyword evidence="9" id="KW-1185">Reference proteome</keyword>
<dbReference type="SUPFAM" id="SSF51197">
    <property type="entry name" value="Clavaminate synthase-like"/>
    <property type="match status" value="2"/>
</dbReference>
<feature type="compositionally biased region" description="Low complexity" evidence="6">
    <location>
        <begin position="234"/>
        <end position="250"/>
    </location>
</feature>